<dbReference type="EMBL" id="JAGGNH010000006">
    <property type="protein sequence ID" value="KAJ0970514.1"/>
    <property type="molecule type" value="Genomic_DNA"/>
</dbReference>
<comment type="caution">
    <text evidence="1">The sequence shown here is derived from an EMBL/GenBank/DDBJ whole genome shotgun (WGS) entry which is preliminary data.</text>
</comment>
<keyword evidence="2" id="KW-1185">Reference proteome</keyword>
<evidence type="ECO:0000313" key="1">
    <source>
        <dbReference type="EMBL" id="KAJ0970514.1"/>
    </source>
</evidence>
<gene>
    <name evidence="1" type="ORF">J5N97_023391</name>
</gene>
<accession>A0A9D5CCP0</accession>
<reference evidence="1" key="1">
    <citation type="submission" date="2021-03" db="EMBL/GenBank/DDBJ databases">
        <authorList>
            <person name="Li Z."/>
            <person name="Yang C."/>
        </authorList>
    </citation>
    <scope>NUCLEOTIDE SEQUENCE</scope>
    <source>
        <strain evidence="1">Dzin_1.0</strain>
        <tissue evidence="1">Leaf</tissue>
    </source>
</reference>
<dbReference type="Proteomes" id="UP001085076">
    <property type="component" value="Miscellaneous, Linkage group lg06"/>
</dbReference>
<protein>
    <submittedName>
        <fullName evidence="1">Uncharacterized protein</fullName>
    </submittedName>
</protein>
<organism evidence="1 2">
    <name type="scientific">Dioscorea zingiberensis</name>
    <dbReference type="NCBI Taxonomy" id="325984"/>
    <lineage>
        <taxon>Eukaryota</taxon>
        <taxon>Viridiplantae</taxon>
        <taxon>Streptophyta</taxon>
        <taxon>Embryophyta</taxon>
        <taxon>Tracheophyta</taxon>
        <taxon>Spermatophyta</taxon>
        <taxon>Magnoliopsida</taxon>
        <taxon>Liliopsida</taxon>
        <taxon>Dioscoreales</taxon>
        <taxon>Dioscoreaceae</taxon>
        <taxon>Dioscorea</taxon>
    </lineage>
</organism>
<dbReference type="AlphaFoldDB" id="A0A9D5CCP0"/>
<reference evidence="1" key="2">
    <citation type="journal article" date="2022" name="Hortic Res">
        <title>The genome of Dioscorea zingiberensis sheds light on the biosynthesis, origin and evolution of the medicinally important diosgenin saponins.</title>
        <authorList>
            <person name="Li Y."/>
            <person name="Tan C."/>
            <person name="Li Z."/>
            <person name="Guo J."/>
            <person name="Li S."/>
            <person name="Chen X."/>
            <person name="Wang C."/>
            <person name="Dai X."/>
            <person name="Yang H."/>
            <person name="Song W."/>
            <person name="Hou L."/>
            <person name="Xu J."/>
            <person name="Tong Z."/>
            <person name="Xu A."/>
            <person name="Yuan X."/>
            <person name="Wang W."/>
            <person name="Yang Q."/>
            <person name="Chen L."/>
            <person name="Sun Z."/>
            <person name="Wang K."/>
            <person name="Pan B."/>
            <person name="Chen J."/>
            <person name="Bao Y."/>
            <person name="Liu F."/>
            <person name="Qi X."/>
            <person name="Gang D.R."/>
            <person name="Wen J."/>
            <person name="Li J."/>
        </authorList>
    </citation>
    <scope>NUCLEOTIDE SEQUENCE</scope>
    <source>
        <strain evidence="1">Dzin_1.0</strain>
    </source>
</reference>
<evidence type="ECO:0000313" key="2">
    <source>
        <dbReference type="Proteomes" id="UP001085076"/>
    </source>
</evidence>
<name>A0A9D5CCP0_9LILI</name>
<sequence length="145" mass="15523">MAPDPSPTRSPSLPLETLSSPAVHQAPNLIVLHFTSLGVVRKIFEDCSAVRILVHLPDEVFSGSPLTPVGLLTNANPCAFDRACKGRLQLSFFTGVIFAVIEGCRGVRSSRRILGFVMKVGELHLDASPGGHAAEEVDLSYATEK</sequence>
<proteinExistence type="predicted"/>